<feature type="domain" description="Transposase IS116/IS110/IS902 C-terminal" evidence="3">
    <location>
        <begin position="212"/>
        <end position="290"/>
    </location>
</feature>
<evidence type="ECO:0000259" key="2">
    <source>
        <dbReference type="Pfam" id="PF01548"/>
    </source>
</evidence>
<organism evidence="4 5">
    <name type="scientific">Marinobacterium lutimaris</name>
    <dbReference type="NCBI Taxonomy" id="568106"/>
    <lineage>
        <taxon>Bacteria</taxon>
        <taxon>Pseudomonadati</taxon>
        <taxon>Pseudomonadota</taxon>
        <taxon>Gammaproteobacteria</taxon>
        <taxon>Oceanospirillales</taxon>
        <taxon>Oceanospirillaceae</taxon>
        <taxon>Marinobacterium</taxon>
    </lineage>
</organism>
<evidence type="ECO:0000313" key="5">
    <source>
        <dbReference type="Proteomes" id="UP000236745"/>
    </source>
</evidence>
<dbReference type="Proteomes" id="UP000236745">
    <property type="component" value="Unassembled WGS sequence"/>
</dbReference>
<dbReference type="Pfam" id="PF01548">
    <property type="entry name" value="DEDD_Tnp_IS110"/>
    <property type="match status" value="1"/>
</dbReference>
<sequence length="329" mass="36638">MATTNTIGVDLAKNVIQSSIVSTSGIELQNTELTRTKFAEFLAKQKPSLVAFEACATAHYWARYAQAQGHRTKIIPAKAVTPFRQGHKTDKNDALAVAEAANRPNIKEAPLKTIEQQGIQAIQRSRELLVQERTSLSNHIRGLLLEFGVVIPKGFAALNYRIPFVLEDAENGVPHIYRPTLHRMFNRYLKLREDIDFLNEQVKQIVKQNDGCNRLTAIEGVGPISAVLLFSTLGTGEAFKNGREYSAYIGLTPKQYSSGGRANMIGISKHVANHRLRSVLIQGARAYVHKLKEPKTPKQRWLWELIQRAGYGKAAVALANKNVVRHGHC</sequence>
<dbReference type="PANTHER" id="PTHR33055:SF3">
    <property type="entry name" value="PUTATIVE TRANSPOSASE FOR IS117-RELATED"/>
    <property type="match status" value="1"/>
</dbReference>
<dbReference type="InterPro" id="IPR002525">
    <property type="entry name" value="Transp_IS110-like_N"/>
</dbReference>
<dbReference type="InterPro" id="IPR003346">
    <property type="entry name" value="Transposase_20"/>
</dbReference>
<reference evidence="4 5" key="1">
    <citation type="submission" date="2016-10" db="EMBL/GenBank/DDBJ databases">
        <authorList>
            <person name="de Groot N.N."/>
        </authorList>
    </citation>
    <scope>NUCLEOTIDE SEQUENCE [LARGE SCALE GENOMIC DNA]</scope>
    <source>
        <strain evidence="4 5">DSM 22012</strain>
    </source>
</reference>
<dbReference type="NCBIfam" id="NF033542">
    <property type="entry name" value="transpos_IS110"/>
    <property type="match status" value="1"/>
</dbReference>
<proteinExistence type="predicted"/>
<dbReference type="EMBL" id="FNVQ01000009">
    <property type="protein sequence ID" value="SEG88299.1"/>
    <property type="molecule type" value="Genomic_DNA"/>
</dbReference>
<gene>
    <name evidence="4" type="ORF">SAMN05444390_10957</name>
</gene>
<protein>
    <submittedName>
        <fullName evidence="4">Transposase</fullName>
    </submittedName>
</protein>
<name>A0A1H6DSR9_9GAMM</name>
<evidence type="ECO:0000313" key="4">
    <source>
        <dbReference type="EMBL" id="SEG88299.1"/>
    </source>
</evidence>
<keyword evidence="1" id="KW-0175">Coiled coil</keyword>
<accession>A0A1H6DSR9</accession>
<dbReference type="InterPro" id="IPR047650">
    <property type="entry name" value="Transpos_IS110"/>
</dbReference>
<feature type="coiled-coil region" evidence="1">
    <location>
        <begin position="181"/>
        <end position="208"/>
    </location>
</feature>
<dbReference type="PANTHER" id="PTHR33055">
    <property type="entry name" value="TRANSPOSASE FOR INSERTION SEQUENCE ELEMENT IS1111A"/>
    <property type="match status" value="1"/>
</dbReference>
<evidence type="ECO:0000259" key="3">
    <source>
        <dbReference type="Pfam" id="PF02371"/>
    </source>
</evidence>
<dbReference type="AlphaFoldDB" id="A0A1H6DSR9"/>
<feature type="domain" description="Transposase IS110-like N-terminal" evidence="2">
    <location>
        <begin position="7"/>
        <end position="146"/>
    </location>
</feature>
<keyword evidence="5" id="KW-1185">Reference proteome</keyword>
<dbReference type="Pfam" id="PF02371">
    <property type="entry name" value="Transposase_20"/>
    <property type="match status" value="1"/>
</dbReference>
<evidence type="ECO:0000256" key="1">
    <source>
        <dbReference type="SAM" id="Coils"/>
    </source>
</evidence>
<dbReference type="GO" id="GO:0006313">
    <property type="term" value="P:DNA transposition"/>
    <property type="evidence" value="ECO:0007669"/>
    <property type="project" value="InterPro"/>
</dbReference>
<dbReference type="GO" id="GO:0004803">
    <property type="term" value="F:transposase activity"/>
    <property type="evidence" value="ECO:0007669"/>
    <property type="project" value="InterPro"/>
</dbReference>
<dbReference type="GO" id="GO:0003677">
    <property type="term" value="F:DNA binding"/>
    <property type="evidence" value="ECO:0007669"/>
    <property type="project" value="InterPro"/>
</dbReference>